<dbReference type="InterPro" id="IPR046513">
    <property type="entry name" value="DUF6691"/>
</dbReference>
<protein>
    <recommendedName>
        <fullName evidence="4">Sulphur transport domain-containing protein</fullName>
    </recommendedName>
</protein>
<dbReference type="RefSeq" id="WP_109723879.1">
    <property type="nucleotide sequence ID" value="NZ_MSZV01000089.1"/>
</dbReference>
<feature type="transmembrane region" description="Helical" evidence="1">
    <location>
        <begin position="119"/>
        <end position="136"/>
    </location>
</feature>
<gene>
    <name evidence="2" type="ORF">C7456_10842</name>
</gene>
<evidence type="ECO:0000256" key="1">
    <source>
        <dbReference type="SAM" id="Phobius"/>
    </source>
</evidence>
<keyword evidence="3" id="KW-1185">Reference proteome</keyword>
<dbReference type="AlphaFoldDB" id="A0A316I5K8"/>
<evidence type="ECO:0000313" key="3">
    <source>
        <dbReference type="Proteomes" id="UP000245812"/>
    </source>
</evidence>
<name>A0A316I5K8_9GAMM</name>
<dbReference type="Proteomes" id="UP000245812">
    <property type="component" value="Unassembled WGS sequence"/>
</dbReference>
<accession>A0A316I5K8</accession>
<keyword evidence="1" id="KW-0472">Membrane</keyword>
<feature type="transmembrane region" description="Helical" evidence="1">
    <location>
        <begin position="43"/>
        <end position="61"/>
    </location>
</feature>
<comment type="caution">
    <text evidence="2">The sequence shown here is derived from an EMBL/GenBank/DDBJ whole genome shotgun (WGS) entry which is preliminary data.</text>
</comment>
<evidence type="ECO:0008006" key="4">
    <source>
        <dbReference type="Google" id="ProtNLM"/>
    </source>
</evidence>
<keyword evidence="1" id="KW-1133">Transmembrane helix</keyword>
<dbReference type="Pfam" id="PF20398">
    <property type="entry name" value="DUF6691"/>
    <property type="match status" value="1"/>
</dbReference>
<feature type="transmembrane region" description="Helical" evidence="1">
    <location>
        <begin position="81"/>
        <end position="99"/>
    </location>
</feature>
<evidence type="ECO:0000313" key="2">
    <source>
        <dbReference type="EMBL" id="PWK85747.1"/>
    </source>
</evidence>
<dbReference type="EMBL" id="QGHC01000008">
    <property type="protein sequence ID" value="PWK85747.1"/>
    <property type="molecule type" value="Genomic_DNA"/>
</dbReference>
<keyword evidence="1" id="KW-0812">Transmembrane</keyword>
<sequence>MSRALAALLAGATFGLGLAVSGMADPRKVLGFLDVAGDWDPSLLLVMAGAVGVYALGWRRLARRPRPWLEAEFRLPAARSIDARLLGGAALFGIGWGLAGYCPGPALAGVGLGNADLRWLLPALLLGGWLAGRVPAR</sequence>
<reference evidence="2 3" key="1">
    <citation type="submission" date="2018-05" db="EMBL/GenBank/DDBJ databases">
        <title>Genomic Encyclopedia of Type Strains, Phase IV (KMG-IV): sequencing the most valuable type-strain genomes for metagenomic binning, comparative biology and taxonomic classification.</title>
        <authorList>
            <person name="Goeker M."/>
        </authorList>
    </citation>
    <scope>NUCLEOTIDE SEQUENCE [LARGE SCALE GENOMIC DNA]</scope>
    <source>
        <strain evidence="2 3">DSM 14263</strain>
    </source>
</reference>
<dbReference type="OrthoDB" id="9790409at2"/>
<proteinExistence type="predicted"/>
<organism evidence="2 3">
    <name type="scientific">Fulvimonas soli</name>
    <dbReference type="NCBI Taxonomy" id="155197"/>
    <lineage>
        <taxon>Bacteria</taxon>
        <taxon>Pseudomonadati</taxon>
        <taxon>Pseudomonadota</taxon>
        <taxon>Gammaproteobacteria</taxon>
        <taxon>Lysobacterales</taxon>
        <taxon>Rhodanobacteraceae</taxon>
        <taxon>Fulvimonas</taxon>
    </lineage>
</organism>